<keyword evidence="2" id="KW-1185">Reference proteome</keyword>
<feature type="non-terminal residue" evidence="1">
    <location>
        <position position="263"/>
    </location>
</feature>
<proteinExistence type="predicted"/>
<accession>A0ACB6QM25</accession>
<comment type="caution">
    <text evidence="1">The sequence shown here is derived from an EMBL/GenBank/DDBJ whole genome shotgun (WGS) entry which is preliminary data.</text>
</comment>
<sequence length="263" mass="28112">MPSNPNPTPPTLLAHPSNLPRSPAQPHLEEPPEPQDEPPEPHYTDDPPYDAEDQIPYPEPGSEQTLLPPPNFNPFFTLVEDTTTGEHYHPYVHYVFADDDPVIVTAAAMRGLGLDDTQYLPQNAPEGEEGQDTGAEGEVQDTAVESPLPPPIPGAKERFLIVDVGADGHTILDAQSLSAEWQVTNSGVRSAPSFDEEDAEQGYMLKVEGVEIPRKNKGKGKGEPGEGKLKEARDRAGGDVFGALDGLVSGIEGSLEVAGKIGG</sequence>
<gene>
    <name evidence="1" type="ORF">BDR25DRAFT_194463</name>
</gene>
<reference evidence="1" key="1">
    <citation type="journal article" date="2020" name="Stud. Mycol.">
        <title>101 Dothideomycetes genomes: a test case for predicting lifestyles and emergence of pathogens.</title>
        <authorList>
            <person name="Haridas S."/>
            <person name="Albert R."/>
            <person name="Binder M."/>
            <person name="Bloem J."/>
            <person name="Labutti K."/>
            <person name="Salamov A."/>
            <person name="Andreopoulos B."/>
            <person name="Baker S."/>
            <person name="Barry K."/>
            <person name="Bills G."/>
            <person name="Bluhm B."/>
            <person name="Cannon C."/>
            <person name="Castanera R."/>
            <person name="Culley D."/>
            <person name="Daum C."/>
            <person name="Ezra D."/>
            <person name="Gonzalez J."/>
            <person name="Henrissat B."/>
            <person name="Kuo A."/>
            <person name="Liang C."/>
            <person name="Lipzen A."/>
            <person name="Lutzoni F."/>
            <person name="Magnuson J."/>
            <person name="Mondo S."/>
            <person name="Nolan M."/>
            <person name="Ohm R."/>
            <person name="Pangilinan J."/>
            <person name="Park H.-J."/>
            <person name="Ramirez L."/>
            <person name="Alfaro M."/>
            <person name="Sun H."/>
            <person name="Tritt A."/>
            <person name="Yoshinaga Y."/>
            <person name="Zwiers L.-H."/>
            <person name="Turgeon B."/>
            <person name="Goodwin S."/>
            <person name="Spatafora J."/>
            <person name="Crous P."/>
            <person name="Grigoriev I."/>
        </authorList>
    </citation>
    <scope>NUCLEOTIDE SEQUENCE</scope>
    <source>
        <strain evidence="1">ATCC 200398</strain>
    </source>
</reference>
<dbReference type="EMBL" id="MU003521">
    <property type="protein sequence ID" value="KAF2467165.1"/>
    <property type="molecule type" value="Genomic_DNA"/>
</dbReference>
<organism evidence="1 2">
    <name type="scientific">Lindgomyces ingoldianus</name>
    <dbReference type="NCBI Taxonomy" id="673940"/>
    <lineage>
        <taxon>Eukaryota</taxon>
        <taxon>Fungi</taxon>
        <taxon>Dikarya</taxon>
        <taxon>Ascomycota</taxon>
        <taxon>Pezizomycotina</taxon>
        <taxon>Dothideomycetes</taxon>
        <taxon>Pleosporomycetidae</taxon>
        <taxon>Pleosporales</taxon>
        <taxon>Lindgomycetaceae</taxon>
        <taxon>Lindgomyces</taxon>
    </lineage>
</organism>
<evidence type="ECO:0000313" key="2">
    <source>
        <dbReference type="Proteomes" id="UP000799755"/>
    </source>
</evidence>
<dbReference type="Proteomes" id="UP000799755">
    <property type="component" value="Unassembled WGS sequence"/>
</dbReference>
<protein>
    <submittedName>
        <fullName evidence="1">Uncharacterized protein</fullName>
    </submittedName>
</protein>
<name>A0ACB6QM25_9PLEO</name>
<evidence type="ECO:0000313" key="1">
    <source>
        <dbReference type="EMBL" id="KAF2467165.1"/>
    </source>
</evidence>